<evidence type="ECO:0000256" key="2">
    <source>
        <dbReference type="ARBA" id="ARBA00004687"/>
    </source>
</evidence>
<dbReference type="Proteomes" id="UP000077051">
    <property type="component" value="Unassembled WGS sequence"/>
</dbReference>
<evidence type="ECO:0000256" key="6">
    <source>
        <dbReference type="ARBA" id="ARBA00022692"/>
    </source>
</evidence>
<keyword evidence="8 11" id="KW-1133">Transmembrane helix</keyword>
<feature type="transmembrane region" description="Helical" evidence="11">
    <location>
        <begin position="841"/>
        <end position="861"/>
    </location>
</feature>
<feature type="transmembrane region" description="Helical" evidence="11">
    <location>
        <begin position="488"/>
        <end position="514"/>
    </location>
</feature>
<dbReference type="EMBL" id="AMYB01000011">
    <property type="protein sequence ID" value="OAC98290.1"/>
    <property type="molecule type" value="Genomic_DNA"/>
</dbReference>
<keyword evidence="7" id="KW-0256">Endoplasmic reticulum</keyword>
<evidence type="ECO:0000256" key="10">
    <source>
        <dbReference type="ARBA" id="ARBA00023180"/>
    </source>
</evidence>
<dbReference type="PANTHER" id="PTHR23071">
    <property type="entry name" value="PHOSPHATIDYLINOSITOL GLYCAN"/>
    <property type="match status" value="1"/>
</dbReference>
<proteinExistence type="inferred from homology"/>
<dbReference type="STRING" id="747725.A0A168H2C3"/>
<evidence type="ECO:0000256" key="9">
    <source>
        <dbReference type="ARBA" id="ARBA00023136"/>
    </source>
</evidence>
<evidence type="ECO:0000256" key="5">
    <source>
        <dbReference type="ARBA" id="ARBA00022679"/>
    </source>
</evidence>
<feature type="transmembrane region" description="Helical" evidence="11">
    <location>
        <begin position="718"/>
        <end position="740"/>
    </location>
</feature>
<evidence type="ECO:0000256" key="1">
    <source>
        <dbReference type="ARBA" id="ARBA00004477"/>
    </source>
</evidence>
<comment type="similarity">
    <text evidence="3">Belongs to the PIGG/PIGN/PIGO family. PIGO subfamily.</text>
</comment>
<evidence type="ECO:0000313" key="13">
    <source>
        <dbReference type="Proteomes" id="UP000077051"/>
    </source>
</evidence>
<comment type="caution">
    <text evidence="12">The sequence shown here is derived from an EMBL/GenBank/DDBJ whole genome shotgun (WGS) entry which is preliminary data.</text>
</comment>
<comment type="pathway">
    <text evidence="2">Glycolipid biosynthesis; glycosylphosphatidylinositol-anchor biosynthesis.</text>
</comment>
<dbReference type="GO" id="GO:0051377">
    <property type="term" value="F:mannose-ethanolamine phosphotransferase activity"/>
    <property type="evidence" value="ECO:0007669"/>
    <property type="project" value="InterPro"/>
</dbReference>
<feature type="transmembrane region" description="Helical" evidence="11">
    <location>
        <begin position="12"/>
        <end position="29"/>
    </location>
</feature>
<dbReference type="Pfam" id="PF01663">
    <property type="entry name" value="Phosphodiest"/>
    <property type="match status" value="1"/>
</dbReference>
<name>A0A168H2C3_MUCCL</name>
<keyword evidence="6 11" id="KW-0812">Transmembrane</keyword>
<organism evidence="12 13">
    <name type="scientific">Mucor lusitanicus CBS 277.49</name>
    <dbReference type="NCBI Taxonomy" id="747725"/>
    <lineage>
        <taxon>Eukaryota</taxon>
        <taxon>Fungi</taxon>
        <taxon>Fungi incertae sedis</taxon>
        <taxon>Mucoromycota</taxon>
        <taxon>Mucoromycotina</taxon>
        <taxon>Mucoromycetes</taxon>
        <taxon>Mucorales</taxon>
        <taxon>Mucorineae</taxon>
        <taxon>Mucoraceae</taxon>
        <taxon>Mucor</taxon>
    </lineage>
</organism>
<keyword evidence="13" id="KW-1185">Reference proteome</keyword>
<evidence type="ECO:0000256" key="7">
    <source>
        <dbReference type="ARBA" id="ARBA00022824"/>
    </source>
</evidence>
<keyword evidence="5" id="KW-0808">Transferase</keyword>
<dbReference type="Gene3D" id="3.40.720.10">
    <property type="entry name" value="Alkaline Phosphatase, subunit A"/>
    <property type="match status" value="1"/>
</dbReference>
<feature type="transmembrane region" description="Helical" evidence="11">
    <location>
        <begin position="692"/>
        <end position="711"/>
    </location>
</feature>
<dbReference type="InterPro" id="IPR002591">
    <property type="entry name" value="Phosphodiest/P_Trfase"/>
</dbReference>
<evidence type="ECO:0000256" key="4">
    <source>
        <dbReference type="ARBA" id="ARBA00022502"/>
    </source>
</evidence>
<dbReference type="GO" id="GO:0005789">
    <property type="term" value="C:endoplasmic reticulum membrane"/>
    <property type="evidence" value="ECO:0007669"/>
    <property type="project" value="UniProtKB-SubCell"/>
</dbReference>
<evidence type="ECO:0000256" key="11">
    <source>
        <dbReference type="SAM" id="Phobius"/>
    </source>
</evidence>
<evidence type="ECO:0000313" key="12">
    <source>
        <dbReference type="EMBL" id="OAC98290.1"/>
    </source>
</evidence>
<dbReference type="VEuPathDB" id="FungiDB:MUCCIDRAFT_167922"/>
<protein>
    <submittedName>
        <fullName evidence="12">GPI13/MPC1 protein</fullName>
    </submittedName>
</protein>
<keyword evidence="9 11" id="KW-0472">Membrane</keyword>
<reference evidence="12 13" key="1">
    <citation type="submission" date="2015-06" db="EMBL/GenBank/DDBJ databases">
        <title>Expansion of signal transduction pathways in fungi by whole-genome duplication.</title>
        <authorList>
            <consortium name="DOE Joint Genome Institute"/>
            <person name="Corrochano L.M."/>
            <person name="Kuo A."/>
            <person name="Marcet-Houben M."/>
            <person name="Polaino S."/>
            <person name="Salamov A."/>
            <person name="Villalobos J.M."/>
            <person name="Alvarez M.I."/>
            <person name="Avalos J."/>
            <person name="Benito E.P."/>
            <person name="Benoit I."/>
            <person name="Burger G."/>
            <person name="Camino L.P."/>
            <person name="Canovas D."/>
            <person name="Cerda-Olmedo E."/>
            <person name="Cheng J.-F."/>
            <person name="Dominguez A."/>
            <person name="Elias M."/>
            <person name="Eslava A.P."/>
            <person name="Glaser F."/>
            <person name="Grimwood J."/>
            <person name="Gutierrez G."/>
            <person name="Heitman J."/>
            <person name="Henrissat B."/>
            <person name="Iturriaga E.A."/>
            <person name="Lang B.F."/>
            <person name="Lavin J.L."/>
            <person name="Lee S."/>
            <person name="Li W."/>
            <person name="Lindquist E."/>
            <person name="Lopez-Garcia S."/>
            <person name="Luque E.M."/>
            <person name="Marcos A.T."/>
            <person name="Martin J."/>
            <person name="Mccluskey K."/>
            <person name="Medina H.R."/>
            <person name="Miralles-Duran A."/>
            <person name="Miyazaki A."/>
            <person name="Munoz-Torres E."/>
            <person name="Oguiza J.A."/>
            <person name="Ohm R."/>
            <person name="Olmedo M."/>
            <person name="Orejas M."/>
            <person name="Ortiz-Castellanos L."/>
            <person name="Pisabarro A.G."/>
            <person name="Rodriguez-Romero J."/>
            <person name="Ruiz-Herrera J."/>
            <person name="Ruiz-Vazquez R."/>
            <person name="Sanz C."/>
            <person name="Schackwitz W."/>
            <person name="Schmutz J."/>
            <person name="Shahriari M."/>
            <person name="Shelest E."/>
            <person name="Silva-Franco F."/>
            <person name="Soanes D."/>
            <person name="Syed K."/>
            <person name="Tagua V.G."/>
            <person name="Talbot N.J."/>
            <person name="Thon M."/>
            <person name="De Vries R.P."/>
            <person name="Wiebenga A."/>
            <person name="Yadav J.S."/>
            <person name="Braun E.L."/>
            <person name="Baker S."/>
            <person name="Garre V."/>
            <person name="Horwitz B."/>
            <person name="Torres-Martinez S."/>
            <person name="Idnurm A."/>
            <person name="Herrera-Estrella A."/>
            <person name="Gabaldon T."/>
            <person name="Grigoriev I.V."/>
        </authorList>
    </citation>
    <scope>NUCLEOTIDE SEQUENCE [LARGE SCALE GENOMIC DNA]</scope>
    <source>
        <strain evidence="12 13">CBS 277.49</strain>
    </source>
</reference>
<feature type="transmembrane region" description="Helical" evidence="11">
    <location>
        <begin position="647"/>
        <end position="666"/>
    </location>
</feature>
<feature type="transmembrane region" description="Helical" evidence="11">
    <location>
        <begin position="562"/>
        <end position="580"/>
    </location>
</feature>
<dbReference type="PANTHER" id="PTHR23071:SF1">
    <property type="entry name" value="GPI ETHANOLAMINE PHOSPHATE TRANSFERASE 3"/>
    <property type="match status" value="1"/>
</dbReference>
<feature type="transmembrane region" description="Helical" evidence="11">
    <location>
        <begin position="526"/>
        <end position="547"/>
    </location>
</feature>
<dbReference type="InterPro" id="IPR017850">
    <property type="entry name" value="Alkaline_phosphatase_core_sf"/>
</dbReference>
<dbReference type="UniPathway" id="UPA00196"/>
<dbReference type="GO" id="GO:0006506">
    <property type="term" value="P:GPI anchor biosynthetic process"/>
    <property type="evidence" value="ECO:0007669"/>
    <property type="project" value="UniProtKB-UniPathway"/>
</dbReference>
<dbReference type="OrthoDB" id="272139at2759"/>
<feature type="transmembrane region" description="Helical" evidence="11">
    <location>
        <begin position="773"/>
        <end position="791"/>
    </location>
</feature>
<dbReference type="InterPro" id="IPR037675">
    <property type="entry name" value="PIG-O_N"/>
</dbReference>
<dbReference type="InterPro" id="IPR039524">
    <property type="entry name" value="PIGO/GPI13"/>
</dbReference>
<dbReference type="AlphaFoldDB" id="A0A168H2C3"/>
<dbReference type="SUPFAM" id="SSF53649">
    <property type="entry name" value="Alkaline phosphatase-like"/>
    <property type="match status" value="1"/>
</dbReference>
<gene>
    <name evidence="12" type="ORF">MUCCIDRAFT_167922</name>
</gene>
<accession>A0A168H2C3</accession>
<evidence type="ECO:0000256" key="3">
    <source>
        <dbReference type="ARBA" id="ARBA00008695"/>
    </source>
</evidence>
<sequence>MQLGFRPSKEGLTLTALTLLQIFGLYIFLKGFLLTRQTFDLQGKHFEPWQDFPLTQHTTPVKTPPTIPSQTAFKRITIVVVDALRFDFAIHAEQQSYYRNQFPVLQKLTQEQPASSLLYQFRADPPTTTMQRIKALMTGSLPTFIDAGSNFASSAVNEDHLLRHLVANKTVYFLGDDTWVHLFPESFSVKERTFDSDSFKMLDLDSVDDAILARLWGVLDNDEEQVTIAHFLGVDHCGHTYGPSDPNMKRKLNQMNDIVERLVSEHVDPDTLLVVMGDHGMSVEGDHGGESVEELISTLFMHSGRPLTLAQDDYYSSLYHRIHQARAQRLDYDMTSISQRLDYDATLYPVVAQIHLVPSLAYLMHVPIPFGNLGALLPETLMPQHPTLQAKTRNVLHMVQAFRTNALQVKHYLDQYAQHTHQLDFSPEKVQSMTRHLYAAEDIMVQLVQTPGFLDGEHADDDYLEQLEDAILAYDAFLISTIKYCKAIWAQFDAGCMCVGIVLLGLSTLASVWLMHHCREPSASYYSRLSLVGGGASVFVACLRYQFLEAWLARGWFEKMGHVDWIGVCMAIAVCCMILAQRPQQAVSSYDCYIILVAHTVQACTLGSNSFVIWEDRVTRHVLVTLTLVWMARNLQAASTSTRTDRALAVLYPTLFLVIVRLVSAIGQCREEQFPHCNYFHSGMLEFNLENYVGYSTIAFVILLYGMVIFSTTTLNQVSGLTIGGCYLVSCIMVLFRIFYEIGAKSLAAADQSQQTAMPLMVHHVLDVYMPRIVYALTFIGNNMTLADWYFNSRPRRVMSWALFFLWTPLLAVVQRPLGAALILASPWIVKLLTTGTSNSLLIRLTMLHFLGHHLFFATGHQATFTSLPWKAAFVGFDEMNYYGGMVLVTLATVAGYIVTWFGWLVLLSENPAAAQGQALHLMILLQSIPTFLSAIFIYVLKRHLMTWKIFAPRFLFQVLLQVSSHVAAIVLEKIVVD</sequence>
<feature type="transmembrane region" description="Helical" evidence="11">
    <location>
        <begin position="882"/>
        <end position="907"/>
    </location>
</feature>
<feature type="transmembrane region" description="Helical" evidence="11">
    <location>
        <begin position="803"/>
        <end position="829"/>
    </location>
</feature>
<dbReference type="CDD" id="cd16023">
    <property type="entry name" value="GPI_EPT_3"/>
    <property type="match status" value="1"/>
</dbReference>
<keyword evidence="4" id="KW-0337">GPI-anchor biosynthesis</keyword>
<keyword evidence="10" id="KW-0325">Glycoprotein</keyword>
<evidence type="ECO:0000256" key="8">
    <source>
        <dbReference type="ARBA" id="ARBA00022989"/>
    </source>
</evidence>
<feature type="transmembrane region" description="Helical" evidence="11">
    <location>
        <begin position="919"/>
        <end position="941"/>
    </location>
</feature>
<comment type="subcellular location">
    <subcellularLocation>
        <location evidence="1">Endoplasmic reticulum membrane</location>
        <topology evidence="1">Multi-pass membrane protein</topology>
    </subcellularLocation>
</comment>